<keyword evidence="2" id="KW-1185">Reference proteome</keyword>
<protein>
    <submittedName>
        <fullName evidence="1">Nucleic acid binding, OB-fold, tRNA/helicase-typ e</fullName>
    </submittedName>
</protein>
<dbReference type="OrthoDB" id="1118190at2"/>
<accession>T2KPQ1</accession>
<dbReference type="eggNOG" id="ENOG502ZCF6">
    <property type="taxonomic scope" value="Bacteria"/>
</dbReference>
<dbReference type="Proteomes" id="UP000016160">
    <property type="component" value="Chromosome"/>
</dbReference>
<reference evidence="1 2" key="1">
    <citation type="journal article" date="2013" name="Appl. Environ. Microbiol.">
        <title>The genome of the alga-associated marine flavobacterium Formosa agariphila KMM 3901T reveals a broad potential for degradation of algal polysaccharides.</title>
        <authorList>
            <person name="Mann A.J."/>
            <person name="Hahnke R.L."/>
            <person name="Huang S."/>
            <person name="Werner J."/>
            <person name="Xing P."/>
            <person name="Barbeyron T."/>
            <person name="Huettel B."/>
            <person name="Stueber K."/>
            <person name="Reinhardt R."/>
            <person name="Harder J."/>
            <person name="Gloeckner F.O."/>
            <person name="Amann R.I."/>
            <person name="Teeling H."/>
        </authorList>
    </citation>
    <scope>NUCLEOTIDE SEQUENCE [LARGE SCALE GENOMIC DNA]</scope>
    <source>
        <strain evidence="2">DSM 15362 / KCTC 12365 / LMG 23005 / KMM 3901</strain>
    </source>
</reference>
<evidence type="ECO:0000313" key="2">
    <source>
        <dbReference type="Proteomes" id="UP000016160"/>
    </source>
</evidence>
<dbReference type="HOGENOM" id="CLU_089932_0_0_10"/>
<evidence type="ECO:0000313" key="1">
    <source>
        <dbReference type="EMBL" id="CDF79969.1"/>
    </source>
</evidence>
<keyword evidence="1" id="KW-0347">Helicase</keyword>
<dbReference type="PROSITE" id="PS51257">
    <property type="entry name" value="PROKAR_LIPOPROTEIN"/>
    <property type="match status" value="1"/>
</dbReference>
<sequence length="245" mass="27592">MKNFIALSLITLSFFASCKDSEKTPTIKDVNVEEHVVDTPNTNDLITDYTHKIVVLEELSSAGYVYLKVKENEKEYWMSIPRRPIEIGATYYYDDGMEMKDFNSKSLNRTFESVIFVEGIRDNVKGAPKVRKSHVQTGKPSVALIDKIPNGIRISELFEDPKAYANKKVIIKGEVVKVNNDVMQVNFVHLQDGTIGHGKYDLTITTKDDFKVGEVVTITGNVILNKDFGSGYVYDILVEKAVNVL</sequence>
<proteinExistence type="predicted"/>
<dbReference type="GO" id="GO:0004386">
    <property type="term" value="F:helicase activity"/>
    <property type="evidence" value="ECO:0007669"/>
    <property type="project" value="UniProtKB-KW"/>
</dbReference>
<dbReference type="STRING" id="1347342.BN863_22570"/>
<keyword evidence="1" id="KW-0067">ATP-binding</keyword>
<dbReference type="EMBL" id="HG315671">
    <property type="protein sequence ID" value="CDF79969.1"/>
    <property type="molecule type" value="Genomic_DNA"/>
</dbReference>
<dbReference type="AlphaFoldDB" id="T2KPQ1"/>
<keyword evidence="1" id="KW-0547">Nucleotide-binding</keyword>
<keyword evidence="1" id="KW-0378">Hydrolase</keyword>
<name>T2KPQ1_FORAG</name>
<dbReference type="PATRIC" id="fig|1347342.6.peg.2265"/>
<dbReference type="RefSeq" id="WP_038530608.1">
    <property type="nucleotide sequence ID" value="NZ_HG315671.1"/>
</dbReference>
<gene>
    <name evidence="1" type="ORF">BN863_22570</name>
</gene>
<organism evidence="1 2">
    <name type="scientific">Formosa agariphila (strain DSM 15362 / KCTC 12365 / LMG 23005 / KMM 3901 / M-2Alg 35-1)</name>
    <dbReference type="NCBI Taxonomy" id="1347342"/>
    <lineage>
        <taxon>Bacteria</taxon>
        <taxon>Pseudomonadati</taxon>
        <taxon>Bacteroidota</taxon>
        <taxon>Flavobacteriia</taxon>
        <taxon>Flavobacteriales</taxon>
        <taxon>Flavobacteriaceae</taxon>
        <taxon>Formosa</taxon>
    </lineage>
</organism>